<dbReference type="PANTHER" id="PTHR10782">
    <property type="entry name" value="ZINC FINGER MIZ DOMAIN-CONTAINING PROTEIN"/>
    <property type="match status" value="1"/>
</dbReference>
<dbReference type="AlphaFoldDB" id="A0A8S1JP18"/>
<proteinExistence type="predicted"/>
<evidence type="ECO:0000313" key="7">
    <source>
        <dbReference type="EMBL" id="CAD8043625.1"/>
    </source>
</evidence>
<dbReference type="PANTHER" id="PTHR10782:SF4">
    <property type="entry name" value="TONALLI, ISOFORM E"/>
    <property type="match status" value="1"/>
</dbReference>
<keyword evidence="2 4" id="KW-0863">Zinc-finger</keyword>
<dbReference type="GO" id="GO:0016925">
    <property type="term" value="P:protein sumoylation"/>
    <property type="evidence" value="ECO:0007669"/>
    <property type="project" value="TreeGrafter"/>
</dbReference>
<evidence type="ECO:0000256" key="4">
    <source>
        <dbReference type="PROSITE-ProRule" id="PRU00452"/>
    </source>
</evidence>
<evidence type="ECO:0000313" key="8">
    <source>
        <dbReference type="Proteomes" id="UP000688137"/>
    </source>
</evidence>
<accession>A0A8S1JP18</accession>
<name>A0A8S1JP18_PARPR</name>
<reference evidence="7" key="1">
    <citation type="submission" date="2021-01" db="EMBL/GenBank/DDBJ databases">
        <authorList>
            <consortium name="Genoscope - CEA"/>
            <person name="William W."/>
        </authorList>
    </citation>
    <scope>NUCLEOTIDE SEQUENCE</scope>
</reference>
<dbReference type="GO" id="GO:0061665">
    <property type="term" value="F:SUMO ligase activity"/>
    <property type="evidence" value="ECO:0007669"/>
    <property type="project" value="TreeGrafter"/>
</dbReference>
<dbReference type="OMA" id="RIDHYQW"/>
<dbReference type="Proteomes" id="UP000688137">
    <property type="component" value="Unassembled WGS sequence"/>
</dbReference>
<keyword evidence="5" id="KW-0175">Coiled coil</keyword>
<organism evidence="7 8">
    <name type="scientific">Paramecium primaurelia</name>
    <dbReference type="NCBI Taxonomy" id="5886"/>
    <lineage>
        <taxon>Eukaryota</taxon>
        <taxon>Sar</taxon>
        <taxon>Alveolata</taxon>
        <taxon>Ciliophora</taxon>
        <taxon>Intramacronucleata</taxon>
        <taxon>Oligohymenophorea</taxon>
        <taxon>Peniculida</taxon>
        <taxon>Parameciidae</taxon>
        <taxon>Paramecium</taxon>
    </lineage>
</organism>
<evidence type="ECO:0000256" key="5">
    <source>
        <dbReference type="SAM" id="Coils"/>
    </source>
</evidence>
<feature type="domain" description="SP-RING-type" evidence="6">
    <location>
        <begin position="779"/>
        <end position="864"/>
    </location>
</feature>
<dbReference type="InterPro" id="IPR004181">
    <property type="entry name" value="Znf_MIZ"/>
</dbReference>
<evidence type="ECO:0000256" key="3">
    <source>
        <dbReference type="ARBA" id="ARBA00022833"/>
    </source>
</evidence>
<dbReference type="PROSITE" id="PS51044">
    <property type="entry name" value="ZF_SP_RING"/>
    <property type="match status" value="1"/>
</dbReference>
<keyword evidence="3" id="KW-0862">Zinc</keyword>
<evidence type="ECO:0000256" key="1">
    <source>
        <dbReference type="ARBA" id="ARBA00022723"/>
    </source>
</evidence>
<comment type="caution">
    <text evidence="7">The sequence shown here is derived from an EMBL/GenBank/DDBJ whole genome shotgun (WGS) entry which is preliminary data.</text>
</comment>
<dbReference type="Pfam" id="PF02891">
    <property type="entry name" value="zf-MIZ"/>
    <property type="match status" value="1"/>
</dbReference>
<dbReference type="GO" id="GO:0008270">
    <property type="term" value="F:zinc ion binding"/>
    <property type="evidence" value="ECO:0007669"/>
    <property type="project" value="UniProtKB-KW"/>
</dbReference>
<feature type="coiled-coil region" evidence="5">
    <location>
        <begin position="507"/>
        <end position="534"/>
    </location>
</feature>
<protein>
    <recommendedName>
        <fullName evidence="6">SP-RING-type domain-containing protein</fullName>
    </recommendedName>
</protein>
<evidence type="ECO:0000259" key="6">
    <source>
        <dbReference type="PROSITE" id="PS51044"/>
    </source>
</evidence>
<keyword evidence="1" id="KW-0479">Metal-binding</keyword>
<gene>
    <name evidence="7" type="ORF">PPRIM_AZ9-3.1.T0050278</name>
</gene>
<sequence length="938" mass="110508">MEHKKLLENVMIDLLKDPSCPIYQYQDWQLINICQQLQLQNFSNIKDQDFQKKFAQFFIKYLEAENEISNILEQSSIKRSNSNKINEDHSNQNNQSLQIKSLTKSNQESNKQKQDLLDITKNKKKVKLKQSNPSDLLEIEENLCTHSSGNQHQMIPQAQKLSQYSFDPLIDSNHVKNLCKEKTQKITFNEQEIIESLIERQVKDHSLEPIPKKKNKNIKDFQNQVQSHPISTSNDFIRNKKQLNVDQKKEERENNRTIIDNQIMEQYSRKNRQNQIQKKLSRAIIDSSPEDGEILIEISDSESEQQRKIQKQQKYKGKYQMDDLIEIKSNKITQKQNNFRQKIFNQKQNIKDQNINQGMQADQKIYHPQSLYLSNQESSSPVDKIKFEIQKQKQLLEKQYTIIQSQPQQQNSNNNFFNLERNNQINSLINTNNNILQQKNTLNDIQNIDSTNISDMIIVIPKESSNLSFFNQQINQNDHSSINLEKNNKILKYQNQYWNQNKHQIKQKQLLENMKNFQSQNQELNQTNNSSESLILIKRSFEDGINLERLMEKKPKIEVNDIGINNISQYDNEYLHIQNNLNQCNYCKQINGKIKLINIENEVKICSSCLLEKLNPFKKIMYTLGYLEYQYQQKTQSKIHLDFTITQEQFRNSGLQLEIRCVMMNKNGLTDFTFPNSCTLLINGVAIKEFKPLIDKSCLKKRKDQCISINLDTLQNTYGIQRKYIFTCIEIIPDSKMRQEIPQQIYIFGLFLVQNQKLEQIIHSIVNQSILSQIKTDVSKNEIKVDKSKVSLVCQYSFDLIKIPARGEFCQHQQCFSLNNYLDMMIHAEHMKWICPICKKNSITLRIDHYQWEIIKKIQQLNIKVEYITVDQNGTLDSKDPLYAIIQNNQINSYSDLISQGYTHFERCILQIDNDNEIMFSNKIQTQGENEINAILID</sequence>
<dbReference type="CDD" id="cd16650">
    <property type="entry name" value="SP-RING_PIAS-like"/>
    <property type="match status" value="1"/>
</dbReference>
<evidence type="ECO:0000256" key="2">
    <source>
        <dbReference type="ARBA" id="ARBA00022771"/>
    </source>
</evidence>
<dbReference type="GO" id="GO:0000785">
    <property type="term" value="C:chromatin"/>
    <property type="evidence" value="ECO:0007669"/>
    <property type="project" value="TreeGrafter"/>
</dbReference>
<dbReference type="EMBL" id="CAJJDM010000002">
    <property type="protein sequence ID" value="CAD8043625.1"/>
    <property type="molecule type" value="Genomic_DNA"/>
</dbReference>
<keyword evidence="8" id="KW-1185">Reference proteome</keyword>